<evidence type="ECO:0000313" key="3">
    <source>
        <dbReference type="EMBL" id="OHU91401.1"/>
    </source>
</evidence>
<evidence type="ECO:0000256" key="1">
    <source>
        <dbReference type="ARBA" id="ARBA00010876"/>
    </source>
</evidence>
<feature type="domain" description="Pseudouridine synthase RsuA/RluA-like" evidence="2">
    <location>
        <begin position="14"/>
        <end position="153"/>
    </location>
</feature>
<dbReference type="Gene3D" id="3.30.2350.10">
    <property type="entry name" value="Pseudouridine synthase"/>
    <property type="match status" value="1"/>
</dbReference>
<dbReference type="GO" id="GO:0003723">
    <property type="term" value="F:RNA binding"/>
    <property type="evidence" value="ECO:0007669"/>
    <property type="project" value="InterPro"/>
</dbReference>
<proteinExistence type="inferred from homology"/>
<dbReference type="InterPro" id="IPR006145">
    <property type="entry name" value="PsdUridine_synth_RsuA/RluA"/>
</dbReference>
<dbReference type="InterPro" id="IPR006224">
    <property type="entry name" value="PsdUridine_synth_RluA-like_CS"/>
</dbReference>
<dbReference type="InterPro" id="IPR006508">
    <property type="entry name" value="PsdUridine_synth_RluA-like"/>
</dbReference>
<comment type="similarity">
    <text evidence="1">Belongs to the pseudouridine synthase RluA family.</text>
</comment>
<dbReference type="CDD" id="cd02869">
    <property type="entry name" value="PseudoU_synth_RluA_like"/>
    <property type="match status" value="1"/>
</dbReference>
<dbReference type="InterPro" id="IPR050188">
    <property type="entry name" value="RluA_PseudoU_synthase"/>
</dbReference>
<reference evidence="3 4" key="1">
    <citation type="submission" date="2016-09" db="EMBL/GenBank/DDBJ databases">
        <title>Pseudoalteromonas amylolytica sp. nov., isolated from the surface seawater.</title>
        <authorList>
            <person name="Wu Y.-H."/>
            <person name="Cheng H."/>
            <person name="Jin X.-B."/>
            <person name="Wang C.-S."/>
            <person name="Xu X.-W."/>
        </authorList>
    </citation>
    <scope>NUCLEOTIDE SEQUENCE [LARGE SCALE GENOMIC DNA]</scope>
    <source>
        <strain evidence="3 4">JW1</strain>
    </source>
</reference>
<dbReference type="NCBIfam" id="TIGR01621">
    <property type="entry name" value="RluA-like"/>
    <property type="match status" value="1"/>
</dbReference>
<sequence length="221" mass="24747">MCDIQLLADEPEYVVAIKAAGVSFHSESGIGFVAQLEQQLDVKLYAVHRLDKVTSGLLILAKSSAAANKLSELFATRAVDKAYLALITDKPKKKQGWIKGDMSKSRRGAYKLLKSTDNPAVTRFYSMSLESGLRACVLKPFTGKTHQLRVALKSLSAPILGDELYGAMPSDRVYLHAYALRFMWQGDSKTYYALPQPMGQFSKLINHVDFAKWQNPWQLEW</sequence>
<dbReference type="AlphaFoldDB" id="A0A1S1MVY9"/>
<gene>
    <name evidence="3" type="ORF">BET10_11320</name>
</gene>
<accession>A0A1S1MVY9</accession>
<dbReference type="EMBL" id="MKJU01000025">
    <property type="protein sequence ID" value="OHU91401.1"/>
    <property type="molecule type" value="Genomic_DNA"/>
</dbReference>
<keyword evidence="4" id="KW-1185">Reference proteome</keyword>
<dbReference type="PANTHER" id="PTHR21600:SF87">
    <property type="entry name" value="RNA PSEUDOURIDYLATE SYNTHASE DOMAIN-CONTAINING PROTEIN 1"/>
    <property type="match status" value="1"/>
</dbReference>
<name>A0A1S1MVY9_9GAMM</name>
<dbReference type="GO" id="GO:0140098">
    <property type="term" value="F:catalytic activity, acting on RNA"/>
    <property type="evidence" value="ECO:0007669"/>
    <property type="project" value="UniProtKB-ARBA"/>
</dbReference>
<dbReference type="STRING" id="1859457.BET10_11320"/>
<dbReference type="OrthoDB" id="9807829at2"/>
<dbReference type="Proteomes" id="UP000179786">
    <property type="component" value="Unassembled WGS sequence"/>
</dbReference>
<evidence type="ECO:0000259" key="2">
    <source>
        <dbReference type="Pfam" id="PF00849"/>
    </source>
</evidence>
<dbReference type="PROSITE" id="PS01129">
    <property type="entry name" value="PSI_RLU"/>
    <property type="match status" value="1"/>
</dbReference>
<dbReference type="GO" id="GO:0009982">
    <property type="term" value="F:pseudouridine synthase activity"/>
    <property type="evidence" value="ECO:0007669"/>
    <property type="project" value="InterPro"/>
</dbReference>
<dbReference type="PANTHER" id="PTHR21600">
    <property type="entry name" value="MITOCHONDRIAL RNA PSEUDOURIDINE SYNTHASE"/>
    <property type="match status" value="1"/>
</dbReference>
<dbReference type="GO" id="GO:0000455">
    <property type="term" value="P:enzyme-directed rRNA pseudouridine synthesis"/>
    <property type="evidence" value="ECO:0007669"/>
    <property type="project" value="TreeGrafter"/>
</dbReference>
<dbReference type="RefSeq" id="WP_070985291.1">
    <property type="nucleotide sequence ID" value="NZ_MKJU01000025.1"/>
</dbReference>
<evidence type="ECO:0000313" key="4">
    <source>
        <dbReference type="Proteomes" id="UP000179786"/>
    </source>
</evidence>
<dbReference type="InterPro" id="IPR020103">
    <property type="entry name" value="PsdUridine_synth_cat_dom_sf"/>
</dbReference>
<comment type="caution">
    <text evidence="3">The sequence shown here is derived from an EMBL/GenBank/DDBJ whole genome shotgun (WGS) entry which is preliminary data.</text>
</comment>
<dbReference type="SUPFAM" id="SSF55120">
    <property type="entry name" value="Pseudouridine synthase"/>
    <property type="match status" value="1"/>
</dbReference>
<protein>
    <submittedName>
        <fullName evidence="3">RNA pseudouridine synthase</fullName>
    </submittedName>
</protein>
<organism evidence="3 4">
    <name type="scientific">Pseudoalteromonas amylolytica</name>
    <dbReference type="NCBI Taxonomy" id="1859457"/>
    <lineage>
        <taxon>Bacteria</taxon>
        <taxon>Pseudomonadati</taxon>
        <taxon>Pseudomonadota</taxon>
        <taxon>Gammaproteobacteria</taxon>
        <taxon>Alteromonadales</taxon>
        <taxon>Pseudoalteromonadaceae</taxon>
        <taxon>Pseudoalteromonas</taxon>
    </lineage>
</organism>
<dbReference type="Pfam" id="PF00849">
    <property type="entry name" value="PseudoU_synth_2"/>
    <property type="match status" value="1"/>
</dbReference>